<gene>
    <name evidence="2" type="ORF">Asru_0079_02</name>
</gene>
<name>A0A0D6P4I3_9PROT</name>
<reference evidence="2 3" key="1">
    <citation type="submission" date="2012-11" db="EMBL/GenBank/DDBJ databases">
        <title>Whole genome sequence of Acidisphaera rubrifaciens HS-AP3.</title>
        <authorList>
            <person name="Azuma Y."/>
            <person name="Higashiura N."/>
            <person name="Hirakawa H."/>
            <person name="Matsushita K."/>
        </authorList>
    </citation>
    <scope>NUCLEOTIDE SEQUENCE [LARGE SCALE GENOMIC DNA]</scope>
    <source>
        <strain evidence="2 3">HS-AP3</strain>
    </source>
</reference>
<dbReference type="RefSeq" id="WP_084623166.1">
    <property type="nucleotide sequence ID" value="NZ_BANB01000079.1"/>
</dbReference>
<dbReference type="Proteomes" id="UP000032680">
    <property type="component" value="Unassembled WGS sequence"/>
</dbReference>
<protein>
    <submittedName>
        <fullName evidence="2">Pilus component Flp/Fap</fullName>
    </submittedName>
</protein>
<keyword evidence="1" id="KW-0472">Membrane</keyword>
<dbReference type="InterPro" id="IPR007047">
    <property type="entry name" value="Flp_Fap"/>
</dbReference>
<evidence type="ECO:0000313" key="2">
    <source>
        <dbReference type="EMBL" id="GAN76246.1"/>
    </source>
</evidence>
<dbReference type="AlphaFoldDB" id="A0A0D6P4I3"/>
<proteinExistence type="predicted"/>
<dbReference type="Pfam" id="PF04964">
    <property type="entry name" value="Flp_Fap"/>
    <property type="match status" value="1"/>
</dbReference>
<evidence type="ECO:0000313" key="3">
    <source>
        <dbReference type="Proteomes" id="UP000032680"/>
    </source>
</evidence>
<keyword evidence="1" id="KW-0812">Transmembrane</keyword>
<dbReference type="EMBL" id="BANB01000079">
    <property type="protein sequence ID" value="GAN76246.1"/>
    <property type="molecule type" value="Genomic_DNA"/>
</dbReference>
<sequence length="56" mass="5948">MISFLKDLLLLRGDRRGVTALEYGLIAALIAVVIVSAVTGLGTKLSNTFNQISNSL</sequence>
<accession>A0A0D6P4I3</accession>
<feature type="transmembrane region" description="Helical" evidence="1">
    <location>
        <begin position="20"/>
        <end position="41"/>
    </location>
</feature>
<keyword evidence="1" id="KW-1133">Transmembrane helix</keyword>
<organism evidence="2 3">
    <name type="scientific">Acidisphaera rubrifaciens HS-AP3</name>
    <dbReference type="NCBI Taxonomy" id="1231350"/>
    <lineage>
        <taxon>Bacteria</taxon>
        <taxon>Pseudomonadati</taxon>
        <taxon>Pseudomonadota</taxon>
        <taxon>Alphaproteobacteria</taxon>
        <taxon>Acetobacterales</taxon>
        <taxon>Acetobacteraceae</taxon>
        <taxon>Acidisphaera</taxon>
    </lineage>
</organism>
<comment type="caution">
    <text evidence="2">The sequence shown here is derived from an EMBL/GenBank/DDBJ whole genome shotgun (WGS) entry which is preliminary data.</text>
</comment>
<keyword evidence="3" id="KW-1185">Reference proteome</keyword>
<evidence type="ECO:0000256" key="1">
    <source>
        <dbReference type="SAM" id="Phobius"/>
    </source>
</evidence>